<keyword evidence="8" id="KW-0472">Membrane</keyword>
<dbReference type="Gene3D" id="3.40.50.150">
    <property type="entry name" value="Vaccinia Virus protein VP39"/>
    <property type="match status" value="1"/>
</dbReference>
<keyword evidence="3 10" id="KW-0489">Methyltransferase</keyword>
<gene>
    <name evidence="11" type="ORF">GOP47_0019479</name>
</gene>
<sequence length="638" mass="72378">MAGTDSHSLPPPSPKLHHLDSRRNGFSRMLGIICLCSLCYLLGAWQTTPPKQMQSTTILSTTTSPDCKLDYKLASVPLDFSAHHSSAKEDETMVDEGTSFNLFPVCDMKYSEYTPCEDTERSLRYNRDRLIYRERHCPMKDEELQCLIPAPPGYKNPLPWPKSREWAWYANVPHKELTVEKAIQNWIQYEGEKFRFPGGGTMFPKGANSYIKDIDRLISLSDGSIRTVLDTGCGVASLGAYLLDRKILTMSFAPRDTHEAQVQFALERGVPAILGVMASQRLPYPARAFDMAHCSRCLIPWKDHEGVYLLEVDRVLRPGGYWILSGPPINWETHWKGWQRTKDDLSGEQDAIESLARRLCWKKVIQKGNLAVWQKPWNHIDCIKKKRVLKTPHICKDQDADAAWYKKMETCITPLPEVTDRKEVAGGSLATWPQRLVSVPPRILNGMLPGITELAFQEDTKQWRKRVSYYKDSLIPPLGSGRYRNIMDMNAGLGGFAAALVKDKVWVMNVVPSSAKVNTLGVVYERGLIGTYQDWCEAFSTYPRTYDLIHADGIFSMYQDRCNIVSVLLEMDRILRPEGAIIVRDDVDVLNKVMRLAPGLRWEARLADHETGPFNTQKILIAVKEYWVGMPSNSTGSS</sequence>
<evidence type="ECO:0000256" key="1">
    <source>
        <dbReference type="ARBA" id="ARBA00004648"/>
    </source>
</evidence>
<evidence type="ECO:0000256" key="8">
    <source>
        <dbReference type="ARBA" id="ARBA00023136"/>
    </source>
</evidence>
<dbReference type="GO" id="GO:0008168">
    <property type="term" value="F:methyltransferase activity"/>
    <property type="evidence" value="ECO:0007669"/>
    <property type="project" value="UniProtKB-UniRule"/>
</dbReference>
<dbReference type="Proteomes" id="UP000886520">
    <property type="component" value="Chromosome 19"/>
</dbReference>
<keyword evidence="7" id="KW-1133">Transmembrane helix</keyword>
<dbReference type="AlphaFoldDB" id="A0A9D4UCN1"/>
<keyword evidence="5" id="KW-0812">Transmembrane</keyword>
<evidence type="ECO:0000256" key="9">
    <source>
        <dbReference type="ARBA" id="ARBA00023180"/>
    </source>
</evidence>
<comment type="subcellular location">
    <subcellularLocation>
        <location evidence="1">Endoplasmic reticulum membrane</location>
        <topology evidence="1">Single-pass type II membrane protein</topology>
    </subcellularLocation>
    <subcellularLocation>
        <location evidence="10">Membrane</location>
        <topology evidence="10">Single-pass type II membrane protein</topology>
    </subcellularLocation>
</comment>
<keyword evidence="9 10" id="KW-0325">Glycoprotein</keyword>
<dbReference type="GO" id="GO:0005802">
    <property type="term" value="C:trans-Golgi network"/>
    <property type="evidence" value="ECO:0007669"/>
    <property type="project" value="TreeGrafter"/>
</dbReference>
<dbReference type="GO" id="GO:0032259">
    <property type="term" value="P:methylation"/>
    <property type="evidence" value="ECO:0007669"/>
    <property type="project" value="UniProtKB-KW"/>
</dbReference>
<organism evidence="11 12">
    <name type="scientific">Adiantum capillus-veneris</name>
    <name type="common">Maidenhair fern</name>
    <dbReference type="NCBI Taxonomy" id="13818"/>
    <lineage>
        <taxon>Eukaryota</taxon>
        <taxon>Viridiplantae</taxon>
        <taxon>Streptophyta</taxon>
        <taxon>Embryophyta</taxon>
        <taxon>Tracheophyta</taxon>
        <taxon>Polypodiopsida</taxon>
        <taxon>Polypodiidae</taxon>
        <taxon>Polypodiales</taxon>
        <taxon>Pteridineae</taxon>
        <taxon>Pteridaceae</taxon>
        <taxon>Vittarioideae</taxon>
        <taxon>Adiantum</taxon>
    </lineage>
</organism>
<reference evidence="11" key="1">
    <citation type="submission" date="2021-01" db="EMBL/GenBank/DDBJ databases">
        <title>Adiantum capillus-veneris genome.</title>
        <authorList>
            <person name="Fang Y."/>
            <person name="Liao Q."/>
        </authorList>
    </citation>
    <scope>NUCLEOTIDE SEQUENCE</scope>
    <source>
        <strain evidence="11">H3</strain>
        <tissue evidence="11">Leaf</tissue>
    </source>
</reference>
<comment type="caution">
    <text evidence="11">The sequence shown here is derived from an EMBL/GenBank/DDBJ whole genome shotgun (WGS) entry which is preliminary data.</text>
</comment>
<name>A0A9D4UCN1_ADICA</name>
<dbReference type="EC" id="2.1.1.-" evidence="10"/>
<dbReference type="Pfam" id="PF03141">
    <property type="entry name" value="Methyltransf_29"/>
    <property type="match status" value="1"/>
</dbReference>
<evidence type="ECO:0000313" key="12">
    <source>
        <dbReference type="Proteomes" id="UP000886520"/>
    </source>
</evidence>
<evidence type="ECO:0000256" key="2">
    <source>
        <dbReference type="ARBA" id="ARBA00008361"/>
    </source>
</evidence>
<evidence type="ECO:0000256" key="10">
    <source>
        <dbReference type="RuleBase" id="RU366043"/>
    </source>
</evidence>
<dbReference type="InterPro" id="IPR004159">
    <property type="entry name" value="Put_SAM_MeTrfase"/>
</dbReference>
<accession>A0A9D4UCN1</accession>
<dbReference type="OrthoDB" id="2013972at2759"/>
<dbReference type="SUPFAM" id="SSF53335">
    <property type="entry name" value="S-adenosyl-L-methionine-dependent methyltransferases"/>
    <property type="match status" value="2"/>
</dbReference>
<dbReference type="FunFam" id="3.40.50.150:FF:000123">
    <property type="entry name" value="Putative methyltransferase PMT15"/>
    <property type="match status" value="1"/>
</dbReference>
<evidence type="ECO:0000256" key="7">
    <source>
        <dbReference type="ARBA" id="ARBA00022989"/>
    </source>
</evidence>
<dbReference type="EMBL" id="JABFUD020000019">
    <property type="protein sequence ID" value="KAI5064784.1"/>
    <property type="molecule type" value="Genomic_DNA"/>
</dbReference>
<dbReference type="PANTHER" id="PTHR10108:SF1058">
    <property type="entry name" value="METHYLTRANSFERASE PMT18-RELATED"/>
    <property type="match status" value="1"/>
</dbReference>
<proteinExistence type="inferred from homology"/>
<dbReference type="GO" id="GO:0005789">
    <property type="term" value="C:endoplasmic reticulum membrane"/>
    <property type="evidence" value="ECO:0007669"/>
    <property type="project" value="UniProtKB-SubCell"/>
</dbReference>
<dbReference type="PANTHER" id="PTHR10108">
    <property type="entry name" value="SAM-DEPENDENT METHYLTRANSFERASE"/>
    <property type="match status" value="1"/>
</dbReference>
<evidence type="ECO:0000256" key="3">
    <source>
        <dbReference type="ARBA" id="ARBA00022603"/>
    </source>
</evidence>
<protein>
    <recommendedName>
        <fullName evidence="10">Methyltransferase</fullName>
        <ecNumber evidence="10">2.1.1.-</ecNumber>
    </recommendedName>
</protein>
<dbReference type="CDD" id="cd02440">
    <property type="entry name" value="AdoMet_MTases"/>
    <property type="match status" value="1"/>
</dbReference>
<dbReference type="GO" id="GO:0005768">
    <property type="term" value="C:endosome"/>
    <property type="evidence" value="ECO:0007669"/>
    <property type="project" value="TreeGrafter"/>
</dbReference>
<keyword evidence="4 10" id="KW-0808">Transferase</keyword>
<evidence type="ECO:0000256" key="4">
    <source>
        <dbReference type="ARBA" id="ARBA00022679"/>
    </source>
</evidence>
<evidence type="ECO:0000313" key="11">
    <source>
        <dbReference type="EMBL" id="KAI5064784.1"/>
    </source>
</evidence>
<comment type="similarity">
    <text evidence="2 10">Belongs to the methyltransferase superfamily.</text>
</comment>
<keyword evidence="12" id="KW-1185">Reference proteome</keyword>
<evidence type="ECO:0000256" key="5">
    <source>
        <dbReference type="ARBA" id="ARBA00022692"/>
    </source>
</evidence>
<keyword evidence="6 10" id="KW-0735">Signal-anchor</keyword>
<evidence type="ECO:0000256" key="6">
    <source>
        <dbReference type="ARBA" id="ARBA00022968"/>
    </source>
</evidence>
<dbReference type="InterPro" id="IPR029063">
    <property type="entry name" value="SAM-dependent_MTases_sf"/>
</dbReference>